<reference evidence="1 2" key="1">
    <citation type="submission" date="2019-09" db="EMBL/GenBank/DDBJ databases">
        <title>A chromosome-level genome assembly of the Chinese tupelo Nyssa sinensis.</title>
        <authorList>
            <person name="Yang X."/>
            <person name="Kang M."/>
            <person name="Yang Y."/>
            <person name="Xiong H."/>
            <person name="Wang M."/>
            <person name="Zhang Z."/>
            <person name="Wang Z."/>
            <person name="Wu H."/>
            <person name="Ma T."/>
            <person name="Liu J."/>
            <person name="Xi Z."/>
        </authorList>
    </citation>
    <scope>NUCLEOTIDE SEQUENCE [LARGE SCALE GENOMIC DNA]</scope>
    <source>
        <strain evidence="1">J267</strain>
        <tissue evidence="1">Leaf</tissue>
    </source>
</reference>
<sequence>MMVDGLVLFVPRTLKGRLLHQKSFSISTPILRSSSSRVCGHVIMSPHAKKYIRSGRLEWPEGATCRGSVKAVLKDIVLALNSTWRSAIVVTFTNMKHSRIHSWIGKEMSHLIQE</sequence>
<accession>A0A5J5AXW2</accession>
<dbReference type="Proteomes" id="UP000325577">
    <property type="component" value="Linkage Group LG18"/>
</dbReference>
<organism evidence="1 2">
    <name type="scientific">Nyssa sinensis</name>
    <dbReference type="NCBI Taxonomy" id="561372"/>
    <lineage>
        <taxon>Eukaryota</taxon>
        <taxon>Viridiplantae</taxon>
        <taxon>Streptophyta</taxon>
        <taxon>Embryophyta</taxon>
        <taxon>Tracheophyta</taxon>
        <taxon>Spermatophyta</taxon>
        <taxon>Magnoliopsida</taxon>
        <taxon>eudicotyledons</taxon>
        <taxon>Gunneridae</taxon>
        <taxon>Pentapetalae</taxon>
        <taxon>asterids</taxon>
        <taxon>Cornales</taxon>
        <taxon>Nyssaceae</taxon>
        <taxon>Nyssa</taxon>
    </lineage>
</organism>
<evidence type="ECO:0000313" key="2">
    <source>
        <dbReference type="Proteomes" id="UP000325577"/>
    </source>
</evidence>
<keyword evidence="2" id="KW-1185">Reference proteome</keyword>
<name>A0A5J5AXW2_9ASTE</name>
<gene>
    <name evidence="1" type="ORF">F0562_031794</name>
</gene>
<evidence type="ECO:0000313" key="1">
    <source>
        <dbReference type="EMBL" id="KAA8534277.1"/>
    </source>
</evidence>
<dbReference type="EMBL" id="CM018041">
    <property type="protein sequence ID" value="KAA8534277.1"/>
    <property type="molecule type" value="Genomic_DNA"/>
</dbReference>
<protein>
    <submittedName>
        <fullName evidence="1">Uncharacterized protein</fullName>
    </submittedName>
</protein>
<dbReference type="AlphaFoldDB" id="A0A5J5AXW2"/>
<proteinExistence type="predicted"/>